<feature type="domain" description="Protein kinase" evidence="17">
    <location>
        <begin position="346"/>
        <end position="654"/>
    </location>
</feature>
<dbReference type="Gene3D" id="3.30.430.20">
    <property type="entry name" value="Gnk2 domain, C-X8-C-X2-C motif"/>
    <property type="match status" value="2"/>
</dbReference>
<dbReference type="GO" id="GO:0005524">
    <property type="term" value="F:ATP binding"/>
    <property type="evidence" value="ECO:0007669"/>
    <property type="project" value="UniProtKB-UniRule"/>
</dbReference>
<dbReference type="Gene3D" id="1.10.510.10">
    <property type="entry name" value="Transferase(Phosphotransferase) domain 1"/>
    <property type="match status" value="1"/>
</dbReference>
<evidence type="ECO:0000256" key="6">
    <source>
        <dbReference type="ARBA" id="ARBA00022729"/>
    </source>
</evidence>
<evidence type="ECO:0000256" key="4">
    <source>
        <dbReference type="ARBA" id="ARBA00022679"/>
    </source>
</evidence>
<keyword evidence="3" id="KW-0597">Phosphoprotein</keyword>
<dbReference type="GO" id="GO:0005886">
    <property type="term" value="C:plasma membrane"/>
    <property type="evidence" value="ECO:0007669"/>
    <property type="project" value="TreeGrafter"/>
</dbReference>
<dbReference type="AlphaFoldDB" id="A0A0D3GS11"/>
<dbReference type="CDD" id="cd14066">
    <property type="entry name" value="STKc_IRAK"/>
    <property type="match status" value="1"/>
</dbReference>
<name>A0A0D3GS11_9ORYZ</name>
<keyword evidence="12" id="KW-0472">Membrane</keyword>
<evidence type="ECO:0000256" key="11">
    <source>
        <dbReference type="ARBA" id="ARBA00022989"/>
    </source>
</evidence>
<dbReference type="Gramene" id="OBART07G17480.1">
    <property type="protein sequence ID" value="OBART07G17480.1"/>
    <property type="gene ID" value="OBART07G17480"/>
</dbReference>
<feature type="chain" id="PRO_5002263469" evidence="16">
    <location>
        <begin position="30"/>
        <end position="699"/>
    </location>
</feature>
<dbReference type="PaxDb" id="65489-OBART07G17480.1"/>
<evidence type="ECO:0000259" key="17">
    <source>
        <dbReference type="PROSITE" id="PS50011"/>
    </source>
</evidence>
<dbReference type="InterPro" id="IPR017441">
    <property type="entry name" value="Protein_kinase_ATP_BS"/>
</dbReference>
<dbReference type="STRING" id="65489.A0A0D3GS11"/>
<dbReference type="SMART" id="SM00220">
    <property type="entry name" value="S_TKc"/>
    <property type="match status" value="1"/>
</dbReference>
<dbReference type="FunFam" id="3.30.200.20:FF:000177">
    <property type="entry name" value="Cysteine-rich receptor-like protein kinase 2"/>
    <property type="match status" value="1"/>
</dbReference>
<dbReference type="eggNOG" id="ENOG502QWDY">
    <property type="taxonomic scope" value="Eukaryota"/>
</dbReference>
<protein>
    <submittedName>
        <fullName evidence="19">Uncharacterized protein</fullName>
    </submittedName>
</protein>
<dbReference type="Pfam" id="PF07714">
    <property type="entry name" value="PK_Tyr_Ser-Thr"/>
    <property type="match status" value="1"/>
</dbReference>
<evidence type="ECO:0000256" key="16">
    <source>
        <dbReference type="SAM" id="SignalP"/>
    </source>
</evidence>
<evidence type="ECO:0000256" key="12">
    <source>
        <dbReference type="ARBA" id="ARBA00023136"/>
    </source>
</evidence>
<dbReference type="InterPro" id="IPR001245">
    <property type="entry name" value="Ser-Thr/Tyr_kinase_cat_dom"/>
</dbReference>
<dbReference type="FunFam" id="1.10.510.10:FF:000343">
    <property type="entry name" value="Cysteine-rich receptor-like protein kinase 28"/>
    <property type="match status" value="1"/>
</dbReference>
<keyword evidence="5" id="KW-0812">Transmembrane</keyword>
<evidence type="ECO:0000256" key="1">
    <source>
        <dbReference type="ARBA" id="ARBA00004167"/>
    </source>
</evidence>
<organism evidence="19">
    <name type="scientific">Oryza barthii</name>
    <dbReference type="NCBI Taxonomy" id="65489"/>
    <lineage>
        <taxon>Eukaryota</taxon>
        <taxon>Viridiplantae</taxon>
        <taxon>Streptophyta</taxon>
        <taxon>Embryophyta</taxon>
        <taxon>Tracheophyta</taxon>
        <taxon>Spermatophyta</taxon>
        <taxon>Magnoliopsida</taxon>
        <taxon>Liliopsida</taxon>
        <taxon>Poales</taxon>
        <taxon>Poaceae</taxon>
        <taxon>BOP clade</taxon>
        <taxon>Oryzoideae</taxon>
        <taxon>Oryzeae</taxon>
        <taxon>Oryzinae</taxon>
        <taxon>Oryza</taxon>
    </lineage>
</organism>
<keyword evidence="2" id="KW-0723">Serine/threonine-protein kinase</keyword>
<feature type="signal peptide" evidence="16">
    <location>
        <begin position="1"/>
        <end position="29"/>
    </location>
</feature>
<keyword evidence="11" id="KW-1133">Transmembrane helix</keyword>
<keyword evidence="6 16" id="KW-0732">Signal</keyword>
<evidence type="ECO:0000256" key="15">
    <source>
        <dbReference type="PROSITE-ProRule" id="PRU10141"/>
    </source>
</evidence>
<dbReference type="InterPro" id="IPR008271">
    <property type="entry name" value="Ser/Thr_kinase_AS"/>
</dbReference>
<dbReference type="EnsemblPlants" id="OBART07G17480.1">
    <property type="protein sequence ID" value="OBART07G17480.1"/>
    <property type="gene ID" value="OBART07G17480"/>
</dbReference>
<evidence type="ECO:0000256" key="7">
    <source>
        <dbReference type="ARBA" id="ARBA00022737"/>
    </source>
</evidence>
<accession>A0A0D3GS11</accession>
<dbReference type="InterPro" id="IPR011009">
    <property type="entry name" value="Kinase-like_dom_sf"/>
</dbReference>
<evidence type="ECO:0000256" key="13">
    <source>
        <dbReference type="ARBA" id="ARBA00023170"/>
    </source>
</evidence>
<dbReference type="PANTHER" id="PTHR27002:SF911">
    <property type="entry name" value="OS07G0538700 PROTEIN"/>
    <property type="match status" value="1"/>
</dbReference>
<evidence type="ECO:0000256" key="9">
    <source>
        <dbReference type="ARBA" id="ARBA00022777"/>
    </source>
</evidence>
<reference evidence="19" key="2">
    <citation type="submission" date="2015-03" db="UniProtKB">
        <authorList>
            <consortium name="EnsemblPlants"/>
        </authorList>
    </citation>
    <scope>IDENTIFICATION</scope>
</reference>
<dbReference type="Gene3D" id="3.30.200.20">
    <property type="entry name" value="Phosphorylase Kinase, domain 1"/>
    <property type="match status" value="1"/>
</dbReference>
<dbReference type="PROSITE" id="PS51473">
    <property type="entry name" value="GNK2"/>
    <property type="match status" value="2"/>
</dbReference>
<dbReference type="CDD" id="cd23509">
    <property type="entry name" value="Gnk2-like"/>
    <property type="match status" value="2"/>
</dbReference>
<keyword evidence="13" id="KW-0675">Receptor</keyword>
<dbReference type="PROSITE" id="PS00108">
    <property type="entry name" value="PROTEIN_KINASE_ST"/>
    <property type="match status" value="1"/>
</dbReference>
<evidence type="ECO:0000256" key="14">
    <source>
        <dbReference type="ARBA" id="ARBA00023180"/>
    </source>
</evidence>
<comment type="subcellular location">
    <subcellularLocation>
        <location evidence="1">Membrane</location>
        <topology evidence="1">Single-pass membrane protein</topology>
    </subcellularLocation>
</comment>
<dbReference type="InterPro" id="IPR038408">
    <property type="entry name" value="GNK2_sf"/>
</dbReference>
<keyword evidence="4" id="KW-0808">Transferase</keyword>
<evidence type="ECO:0000256" key="10">
    <source>
        <dbReference type="ARBA" id="ARBA00022840"/>
    </source>
</evidence>
<dbReference type="InterPro" id="IPR000719">
    <property type="entry name" value="Prot_kinase_dom"/>
</dbReference>
<keyword evidence="14" id="KW-0325">Glycoprotein</keyword>
<reference evidence="19" key="1">
    <citation type="journal article" date="2009" name="Rice">
        <title>De Novo Next Generation Sequencing of Plant Genomes.</title>
        <authorList>
            <person name="Rounsley S."/>
            <person name="Marri P.R."/>
            <person name="Yu Y."/>
            <person name="He R."/>
            <person name="Sisneros N."/>
            <person name="Goicoechea J.L."/>
            <person name="Lee S.J."/>
            <person name="Angelova A."/>
            <person name="Kudrna D."/>
            <person name="Luo M."/>
            <person name="Affourtit J."/>
            <person name="Desany B."/>
            <person name="Knight J."/>
            <person name="Niazi F."/>
            <person name="Egholm M."/>
            <person name="Wing R.A."/>
        </authorList>
    </citation>
    <scope>NUCLEOTIDE SEQUENCE [LARGE SCALE GENOMIC DNA]</scope>
    <source>
        <strain evidence="19">cv. IRGC 105608</strain>
    </source>
</reference>
<keyword evidence="20" id="KW-1185">Reference proteome</keyword>
<feature type="domain" description="Gnk2-homologous" evidence="18">
    <location>
        <begin position="150"/>
        <end position="264"/>
    </location>
</feature>
<dbReference type="Proteomes" id="UP000026960">
    <property type="component" value="Chromosome 7"/>
</dbReference>
<evidence type="ECO:0000256" key="2">
    <source>
        <dbReference type="ARBA" id="ARBA00022527"/>
    </source>
</evidence>
<dbReference type="Pfam" id="PF01657">
    <property type="entry name" value="Stress-antifung"/>
    <property type="match status" value="2"/>
</dbReference>
<dbReference type="GO" id="GO:0004674">
    <property type="term" value="F:protein serine/threonine kinase activity"/>
    <property type="evidence" value="ECO:0007669"/>
    <property type="project" value="UniProtKB-KW"/>
</dbReference>
<proteinExistence type="predicted"/>
<feature type="domain" description="Gnk2-homologous" evidence="18">
    <location>
        <begin position="32"/>
        <end position="135"/>
    </location>
</feature>
<keyword evidence="7" id="KW-0677">Repeat</keyword>
<evidence type="ECO:0000256" key="3">
    <source>
        <dbReference type="ARBA" id="ARBA00022553"/>
    </source>
</evidence>
<keyword evidence="10 15" id="KW-0067">ATP-binding</keyword>
<dbReference type="PROSITE" id="PS00107">
    <property type="entry name" value="PROTEIN_KINASE_ATP"/>
    <property type="match status" value="1"/>
</dbReference>
<dbReference type="PANTHER" id="PTHR27002">
    <property type="entry name" value="RECEPTOR-LIKE SERINE/THREONINE-PROTEIN KINASE SD1-8"/>
    <property type="match status" value="1"/>
</dbReference>
<dbReference type="SUPFAM" id="SSF56112">
    <property type="entry name" value="Protein kinase-like (PK-like)"/>
    <property type="match status" value="1"/>
</dbReference>
<dbReference type="InterPro" id="IPR002902">
    <property type="entry name" value="GNK2"/>
</dbReference>
<evidence type="ECO:0000313" key="19">
    <source>
        <dbReference type="EnsemblPlants" id="OBART07G17480.1"/>
    </source>
</evidence>
<keyword evidence="8 15" id="KW-0547">Nucleotide-binding</keyword>
<sequence>MLAGYVYGGGILAVVLAVVVVTLPPPATAAPVAECDPGVANTNVTGNSAFDRNLGLLAAALAANASAAGAPGFAVRTAGAAPDQVYALALCRGDVNASACRACVAAAFVDAKSVCPGGISLYEDACLIRFTGQSFMDFLRPDKWQVSQMTWIPSQASGIVKVPEVGWFNAAVAKILAALVEHAWATTTGNNSTTTIKYFATGEESFNPKIYGFAQCVPAMSPEQCKECLRSLHDNAKNVYMGNSLRWVGVYSVWCRLMYSVRPFYGGRATLQLSPPPPPAVETPGRKRVQQESLQAWLVQFWYFFAFVRFKRRTKAVEADHPLKKITRAQCMIFDLPTLQEATENFSENNKLGEGGFGSVYKGVLSDGQEVAVKKLLGTGGHGLDQLHNEVLLLAELQHKNLVRLHGFCLHQGETLLVYEYIKNGSLDNLLFGNFTSHSNISYFFTLLEEIPKVEHFVTLDINRGNALNWEQQYNIILGIAKGILYLHEDSSLRIIHRDLKSNNILLGEDMEPKIADFGLARLLGEGHTHTRTTRVVGTFGYMAPEYAIDGNVSTKIDIFSFGVLVLEIVTRRRNCNSDDHDLVNLLSDVWNCWTKGTVSQMIDQSLHGYSQSQALRCIHIALLCVQSDPNDRPQISSVIFMLTRENMELHPPAQPAFFFGGGSASSSPSFGQRSYVYDRCGFDNISVNGVTLTEPYPR</sequence>
<dbReference type="FunFam" id="3.30.430.20:FF:000018">
    <property type="entry name" value="Cysteine-rich receptor-like protein kinase 10"/>
    <property type="match status" value="1"/>
</dbReference>
<evidence type="ECO:0000256" key="5">
    <source>
        <dbReference type="ARBA" id="ARBA00022692"/>
    </source>
</evidence>
<keyword evidence="9" id="KW-0418">Kinase</keyword>
<evidence type="ECO:0000259" key="18">
    <source>
        <dbReference type="PROSITE" id="PS51473"/>
    </source>
</evidence>
<evidence type="ECO:0000256" key="8">
    <source>
        <dbReference type="ARBA" id="ARBA00022741"/>
    </source>
</evidence>
<dbReference type="PROSITE" id="PS50011">
    <property type="entry name" value="PROTEIN_KINASE_DOM"/>
    <property type="match status" value="1"/>
</dbReference>
<feature type="binding site" evidence="15">
    <location>
        <position position="375"/>
    </location>
    <ligand>
        <name>ATP</name>
        <dbReference type="ChEBI" id="CHEBI:30616"/>
    </ligand>
</feature>
<evidence type="ECO:0000313" key="20">
    <source>
        <dbReference type="Proteomes" id="UP000026960"/>
    </source>
</evidence>